<keyword evidence="9 11" id="KW-0807">Transducer</keyword>
<evidence type="ECO:0000256" key="2">
    <source>
        <dbReference type="ARBA" id="ARBA00022475"/>
    </source>
</evidence>
<sequence length="637" mass="67510">MLSNLKVRTGILLVLGVLLLALLVSNAAAWLAMYSSNDKLDRVNAVYSNQVTPVYQAVTLLQRARLSGSASLVELQEGRLRESSQSLNEARTASASAARLITAFMDMTKSEALEQKAQALNAAYQRYAGSAARQFDAMDRQDLRAFIEQNTGTQAAAAAFDQAFSDYLQFVNTRTDQLVVDARADYMLSRTVSIALVLISLVLAGLCWVFMQRSVLRPLREAGQHFDKIANGDLTARVEVRNSNEIGQLFAALKRMQENLARTVSQVRRGVDEINVGSREISAGNTDLSSRTEQQAASLEETAASMEELASTVKQNADNARQANQLAASASDVAERGGEAVSEVVNTMEAISASSRKISEIVSVIDGIAFQTNILALNAAVEAARAGEQGKGFAVVAGEVRSLAQRSAQAAKEIKVLIEDSVSKVGTGSQQVERAGSTMQEIVASVKRVTDIMGEISAASEEQSGGIEQVNRAVSQMDEVTQQNAAQVEEAAAAAGSLQEQAQRLAEAVAVFKINTGEVIEVPAQQLSAQRAPRVADGARPPAAPGQPRQAMPESAPRQLKAAQPAQEPARAATRPQAAAAPAAGAAPQARRKVAAHQASDGAVAPRSARAFTPQRAAAGSQANPRASSADDDWESF</sequence>
<gene>
    <name evidence="17" type="ORF">CAL19_07340</name>
</gene>
<feature type="region of interest" description="Disordered" evidence="13">
    <location>
        <begin position="525"/>
        <end position="637"/>
    </location>
</feature>
<dbReference type="Pfam" id="PF00672">
    <property type="entry name" value="HAMP"/>
    <property type="match status" value="1"/>
</dbReference>
<evidence type="ECO:0000256" key="3">
    <source>
        <dbReference type="ARBA" id="ARBA00022481"/>
    </source>
</evidence>
<dbReference type="InterPro" id="IPR004089">
    <property type="entry name" value="MCPsignal_dom"/>
</dbReference>
<evidence type="ECO:0000256" key="5">
    <source>
        <dbReference type="ARBA" id="ARBA00022519"/>
    </source>
</evidence>
<feature type="compositionally biased region" description="Low complexity" evidence="13">
    <location>
        <begin position="562"/>
        <end position="589"/>
    </location>
</feature>
<dbReference type="FunFam" id="1.10.287.950:FF:000001">
    <property type="entry name" value="Methyl-accepting chemotaxis sensory transducer"/>
    <property type="match status" value="1"/>
</dbReference>
<feature type="compositionally biased region" description="Low complexity" evidence="13">
    <location>
        <begin position="531"/>
        <end position="553"/>
    </location>
</feature>
<name>A0A261RBE8_9BORD</name>
<evidence type="ECO:0000256" key="13">
    <source>
        <dbReference type="SAM" id="MobiDB-lite"/>
    </source>
</evidence>
<evidence type="ECO:0000256" key="8">
    <source>
        <dbReference type="ARBA" id="ARBA00023136"/>
    </source>
</evidence>
<evidence type="ECO:0000256" key="7">
    <source>
        <dbReference type="ARBA" id="ARBA00022989"/>
    </source>
</evidence>
<dbReference type="PANTHER" id="PTHR43531">
    <property type="entry name" value="PROTEIN ICFG"/>
    <property type="match status" value="1"/>
</dbReference>
<dbReference type="AlphaFoldDB" id="A0A261RBE8"/>
<dbReference type="InterPro" id="IPR035440">
    <property type="entry name" value="4HB_MCP_dom_sf"/>
</dbReference>
<dbReference type="CDD" id="cd06225">
    <property type="entry name" value="HAMP"/>
    <property type="match status" value="1"/>
</dbReference>
<keyword evidence="18" id="KW-1185">Reference proteome</keyword>
<dbReference type="SUPFAM" id="SSF47170">
    <property type="entry name" value="Aspartate receptor, ligand-binding domain"/>
    <property type="match status" value="1"/>
</dbReference>
<dbReference type="Proteomes" id="UP000216947">
    <property type="component" value="Unassembled WGS sequence"/>
</dbReference>
<accession>A0A261RBE8</accession>
<evidence type="ECO:0000256" key="11">
    <source>
        <dbReference type="PROSITE-ProRule" id="PRU00284"/>
    </source>
</evidence>
<evidence type="ECO:0000313" key="17">
    <source>
        <dbReference type="EMBL" id="OZI22348.1"/>
    </source>
</evidence>
<evidence type="ECO:0000256" key="10">
    <source>
        <dbReference type="ARBA" id="ARBA00029447"/>
    </source>
</evidence>
<evidence type="ECO:0000313" key="18">
    <source>
        <dbReference type="Proteomes" id="UP000216947"/>
    </source>
</evidence>
<evidence type="ECO:0000256" key="9">
    <source>
        <dbReference type="ARBA" id="ARBA00023224"/>
    </source>
</evidence>
<dbReference type="GO" id="GO:0006935">
    <property type="term" value="P:chemotaxis"/>
    <property type="evidence" value="ECO:0007669"/>
    <property type="project" value="UniProtKB-KW"/>
</dbReference>
<dbReference type="CDD" id="cd11386">
    <property type="entry name" value="MCP_signal"/>
    <property type="match status" value="1"/>
</dbReference>
<keyword evidence="3" id="KW-0488">Methylation</keyword>
<dbReference type="InterPro" id="IPR004090">
    <property type="entry name" value="Chemotax_Me-accpt_rcpt"/>
</dbReference>
<evidence type="ECO:0000256" key="6">
    <source>
        <dbReference type="ARBA" id="ARBA00022692"/>
    </source>
</evidence>
<dbReference type="PROSITE" id="PS50885">
    <property type="entry name" value="HAMP"/>
    <property type="match status" value="1"/>
</dbReference>
<feature type="coiled-coil region" evidence="12">
    <location>
        <begin position="289"/>
        <end position="323"/>
    </location>
</feature>
<dbReference type="Gene3D" id="1.20.120.30">
    <property type="entry name" value="Aspartate receptor, ligand-binding domain"/>
    <property type="match status" value="1"/>
</dbReference>
<dbReference type="InterPro" id="IPR003660">
    <property type="entry name" value="HAMP_dom"/>
</dbReference>
<evidence type="ECO:0000259" key="16">
    <source>
        <dbReference type="PROSITE" id="PS50885"/>
    </source>
</evidence>
<evidence type="ECO:0000256" key="12">
    <source>
        <dbReference type="SAM" id="Coils"/>
    </source>
</evidence>
<evidence type="ECO:0000259" key="15">
    <source>
        <dbReference type="PROSITE" id="PS50111"/>
    </source>
</evidence>
<organism evidence="17 18">
    <name type="scientific">Bordetella genomosp. 7</name>
    <dbReference type="NCBI Taxonomy" id="1416805"/>
    <lineage>
        <taxon>Bacteria</taxon>
        <taxon>Pseudomonadati</taxon>
        <taxon>Pseudomonadota</taxon>
        <taxon>Betaproteobacteria</taxon>
        <taxon>Burkholderiales</taxon>
        <taxon>Alcaligenaceae</taxon>
        <taxon>Bordetella</taxon>
    </lineage>
</organism>
<feature type="domain" description="HAMP" evidence="16">
    <location>
        <begin position="213"/>
        <end position="265"/>
    </location>
</feature>
<feature type="transmembrane region" description="Helical" evidence="14">
    <location>
        <begin position="192"/>
        <end position="211"/>
    </location>
</feature>
<dbReference type="InterPro" id="IPR003122">
    <property type="entry name" value="Tar_rcpt_lig-bd"/>
</dbReference>
<dbReference type="GO" id="GO:0004888">
    <property type="term" value="F:transmembrane signaling receptor activity"/>
    <property type="evidence" value="ECO:0007669"/>
    <property type="project" value="InterPro"/>
</dbReference>
<dbReference type="Gene3D" id="1.10.287.950">
    <property type="entry name" value="Methyl-accepting chemotaxis protein"/>
    <property type="match status" value="1"/>
</dbReference>
<proteinExistence type="inferred from homology"/>
<dbReference type="GO" id="GO:0005886">
    <property type="term" value="C:plasma membrane"/>
    <property type="evidence" value="ECO:0007669"/>
    <property type="project" value="UniProtKB-SubCell"/>
</dbReference>
<dbReference type="GO" id="GO:0007165">
    <property type="term" value="P:signal transduction"/>
    <property type="evidence" value="ECO:0007669"/>
    <property type="project" value="UniProtKB-KW"/>
</dbReference>
<dbReference type="EMBL" id="NEVK01000004">
    <property type="protein sequence ID" value="OZI22348.1"/>
    <property type="molecule type" value="Genomic_DNA"/>
</dbReference>
<dbReference type="RefSeq" id="WP_094796434.1">
    <property type="nucleotide sequence ID" value="NZ_NEVK01000004.1"/>
</dbReference>
<dbReference type="PANTHER" id="PTHR43531:SF14">
    <property type="entry name" value="METHYL-ACCEPTING CHEMOTAXIS PROTEIN I-RELATED"/>
    <property type="match status" value="1"/>
</dbReference>
<comment type="similarity">
    <text evidence="10">Belongs to the methyl-accepting chemotaxis (MCP) protein family.</text>
</comment>
<dbReference type="PROSITE" id="PS50111">
    <property type="entry name" value="CHEMOTAXIS_TRANSDUC_2"/>
    <property type="match status" value="1"/>
</dbReference>
<keyword evidence="6 14" id="KW-0812">Transmembrane</keyword>
<keyword evidence="4" id="KW-0145">Chemotaxis</keyword>
<dbReference type="InterPro" id="IPR051310">
    <property type="entry name" value="MCP_chemotaxis"/>
</dbReference>
<evidence type="ECO:0000256" key="1">
    <source>
        <dbReference type="ARBA" id="ARBA00004429"/>
    </source>
</evidence>
<comment type="caution">
    <text evidence="17">The sequence shown here is derived from an EMBL/GenBank/DDBJ whole genome shotgun (WGS) entry which is preliminary data.</text>
</comment>
<keyword evidence="12" id="KW-0175">Coiled coil</keyword>
<dbReference type="SMART" id="SM00304">
    <property type="entry name" value="HAMP"/>
    <property type="match status" value="1"/>
</dbReference>
<reference evidence="18" key="1">
    <citation type="submission" date="2017-05" db="EMBL/GenBank/DDBJ databases">
        <title>Complete and WGS of Bordetella genogroups.</title>
        <authorList>
            <person name="Spilker T."/>
            <person name="Lipuma J."/>
        </authorList>
    </citation>
    <scope>NUCLEOTIDE SEQUENCE [LARGE SCALE GENOMIC DNA]</scope>
    <source>
        <strain evidence="18">AU18089</strain>
    </source>
</reference>
<dbReference type="Pfam" id="PF00015">
    <property type="entry name" value="MCPsignal"/>
    <property type="match status" value="1"/>
</dbReference>
<dbReference type="Pfam" id="PF02203">
    <property type="entry name" value="TarH"/>
    <property type="match status" value="1"/>
</dbReference>
<dbReference type="PRINTS" id="PR00260">
    <property type="entry name" value="CHEMTRNSDUCR"/>
</dbReference>
<feature type="domain" description="Methyl-accepting transducer" evidence="15">
    <location>
        <begin position="270"/>
        <end position="499"/>
    </location>
</feature>
<keyword evidence="5" id="KW-0997">Cell inner membrane</keyword>
<evidence type="ECO:0000256" key="14">
    <source>
        <dbReference type="SAM" id="Phobius"/>
    </source>
</evidence>
<dbReference type="SUPFAM" id="SSF58104">
    <property type="entry name" value="Methyl-accepting chemotaxis protein (MCP) signaling domain"/>
    <property type="match status" value="1"/>
</dbReference>
<keyword evidence="2" id="KW-1003">Cell membrane</keyword>
<dbReference type="SMART" id="SM00283">
    <property type="entry name" value="MA"/>
    <property type="match status" value="1"/>
</dbReference>
<comment type="subcellular location">
    <subcellularLocation>
        <location evidence="1">Cell inner membrane</location>
        <topology evidence="1">Multi-pass membrane protein</topology>
    </subcellularLocation>
</comment>
<evidence type="ECO:0000256" key="4">
    <source>
        <dbReference type="ARBA" id="ARBA00022500"/>
    </source>
</evidence>
<keyword evidence="7 14" id="KW-1133">Transmembrane helix</keyword>
<protein>
    <submittedName>
        <fullName evidence="17">Methyl-accepting chemotaxis protein</fullName>
    </submittedName>
</protein>
<keyword evidence="8 14" id="KW-0472">Membrane</keyword>